<dbReference type="PANTHER" id="PTHR12176">
    <property type="entry name" value="SAM-DEPENDENT METHYLTRANSFERASE SUPERFAMILY PROTEIN"/>
    <property type="match status" value="1"/>
</dbReference>
<accession>A0A6A5K2R9</accession>
<comment type="similarity">
    <text evidence="1">Belongs to the methyltransferase superfamily.</text>
</comment>
<dbReference type="InterPro" id="IPR051419">
    <property type="entry name" value="Lys/N-term_MeTrsfase_sf"/>
</dbReference>
<protein>
    <submittedName>
        <fullName evidence="4">Uncharacterized protein</fullName>
    </submittedName>
</protein>
<evidence type="ECO:0000313" key="4">
    <source>
        <dbReference type="EMBL" id="KAF1831508.1"/>
    </source>
</evidence>
<keyword evidence="5" id="KW-1185">Reference proteome</keyword>
<dbReference type="Gene3D" id="3.40.50.150">
    <property type="entry name" value="Vaccinia Virus protein VP39"/>
    <property type="match status" value="1"/>
</dbReference>
<evidence type="ECO:0000256" key="1">
    <source>
        <dbReference type="ARBA" id="ARBA00008361"/>
    </source>
</evidence>
<evidence type="ECO:0000256" key="3">
    <source>
        <dbReference type="ARBA" id="ARBA00022679"/>
    </source>
</evidence>
<dbReference type="InterPro" id="IPR029063">
    <property type="entry name" value="SAM-dependent_MTases_sf"/>
</dbReference>
<proteinExistence type="inferred from homology"/>
<evidence type="ECO:0000313" key="5">
    <source>
        <dbReference type="Proteomes" id="UP000800040"/>
    </source>
</evidence>
<dbReference type="EMBL" id="ML975362">
    <property type="protein sequence ID" value="KAF1831508.1"/>
    <property type="molecule type" value="Genomic_DNA"/>
</dbReference>
<feature type="non-terminal residue" evidence="4">
    <location>
        <position position="1"/>
    </location>
</feature>
<keyword evidence="2" id="KW-0489">Methyltransferase</keyword>
<dbReference type="Proteomes" id="UP000800040">
    <property type="component" value="Unassembled WGS sequence"/>
</dbReference>
<organism evidence="4 5">
    <name type="scientific">Decorospora gaudefroyi</name>
    <dbReference type="NCBI Taxonomy" id="184978"/>
    <lineage>
        <taxon>Eukaryota</taxon>
        <taxon>Fungi</taxon>
        <taxon>Dikarya</taxon>
        <taxon>Ascomycota</taxon>
        <taxon>Pezizomycotina</taxon>
        <taxon>Dothideomycetes</taxon>
        <taxon>Pleosporomycetidae</taxon>
        <taxon>Pleosporales</taxon>
        <taxon>Pleosporineae</taxon>
        <taxon>Pleosporaceae</taxon>
        <taxon>Decorospora</taxon>
    </lineage>
</organism>
<name>A0A6A5K2R9_9PLEO</name>
<dbReference type="AlphaFoldDB" id="A0A6A5K2R9"/>
<gene>
    <name evidence="4" type="ORF">BDW02DRAFT_505115</name>
</gene>
<dbReference type="GO" id="GO:0032259">
    <property type="term" value="P:methylation"/>
    <property type="evidence" value="ECO:0007669"/>
    <property type="project" value="UniProtKB-KW"/>
</dbReference>
<reference evidence="4" key="1">
    <citation type="submission" date="2020-01" db="EMBL/GenBank/DDBJ databases">
        <authorList>
            <consortium name="DOE Joint Genome Institute"/>
            <person name="Haridas S."/>
            <person name="Albert R."/>
            <person name="Binder M."/>
            <person name="Bloem J."/>
            <person name="Labutti K."/>
            <person name="Salamov A."/>
            <person name="Andreopoulos B."/>
            <person name="Baker S.E."/>
            <person name="Barry K."/>
            <person name="Bills G."/>
            <person name="Bluhm B.H."/>
            <person name="Cannon C."/>
            <person name="Castanera R."/>
            <person name="Culley D.E."/>
            <person name="Daum C."/>
            <person name="Ezra D."/>
            <person name="Gonzalez J.B."/>
            <person name="Henrissat B."/>
            <person name="Kuo A."/>
            <person name="Liang C."/>
            <person name="Lipzen A."/>
            <person name="Lutzoni F."/>
            <person name="Magnuson J."/>
            <person name="Mondo S."/>
            <person name="Nolan M."/>
            <person name="Ohm R."/>
            <person name="Pangilinan J."/>
            <person name="Park H.-J."/>
            <person name="Ramirez L."/>
            <person name="Alfaro M."/>
            <person name="Sun H."/>
            <person name="Tritt A."/>
            <person name="Yoshinaga Y."/>
            <person name="Zwiers L.-H."/>
            <person name="Turgeon B.G."/>
            <person name="Goodwin S.B."/>
            <person name="Spatafora J.W."/>
            <person name="Crous P.W."/>
            <person name="Grigoriev I.V."/>
        </authorList>
    </citation>
    <scope>NUCLEOTIDE SEQUENCE</scope>
    <source>
        <strain evidence="4">P77</strain>
    </source>
</reference>
<dbReference type="OrthoDB" id="411785at2759"/>
<dbReference type="GO" id="GO:0008168">
    <property type="term" value="F:methyltransferase activity"/>
    <property type="evidence" value="ECO:0007669"/>
    <property type="project" value="UniProtKB-KW"/>
</dbReference>
<evidence type="ECO:0000256" key="2">
    <source>
        <dbReference type="ARBA" id="ARBA00022603"/>
    </source>
</evidence>
<keyword evidence="3" id="KW-0808">Transferase</keyword>
<dbReference type="SUPFAM" id="SSF53335">
    <property type="entry name" value="S-adenosyl-L-methionine-dependent methyltransferases"/>
    <property type="match status" value="1"/>
</dbReference>
<sequence>PPMQPPSYGTLQYWNTRFTKTPTPFEWLQDASSLDPYLHAALCSTTTQAKPHPNLLHIGCGTSLLSHHLRTHVHSPPQIHNIDYSPVAIQLGKQREHDIYTDQHAADTPASSTMRWSAVDLLNFDAVLRVCNPNSYSVIVDKSTTDAIACSDDIPVSFPYPLTTRHPHTPLDPPPSTKTHSVNPTLLMALHLALVAKEGAQWISLSYASERFSFLDGAADGVGERVGDVFADVGLLWEVRDRWAVEDGGGESGRDGVTHRAKVSNWVYVLRRTGVPVFVRGRRG</sequence>
<dbReference type="PANTHER" id="PTHR12176:SF84">
    <property type="entry name" value="METHYLTRANSFERASE DOMAIN-CONTAINING PROTEIN"/>
    <property type="match status" value="1"/>
</dbReference>